<keyword evidence="1" id="KW-0805">Transcription regulation</keyword>
<organism evidence="6 7">
    <name type="scientific">Streptomyces clavuligerus</name>
    <dbReference type="NCBI Taxonomy" id="1901"/>
    <lineage>
        <taxon>Bacteria</taxon>
        <taxon>Bacillati</taxon>
        <taxon>Actinomycetota</taxon>
        <taxon>Actinomycetes</taxon>
        <taxon>Kitasatosporales</taxon>
        <taxon>Streptomycetaceae</taxon>
        <taxon>Streptomyces</taxon>
    </lineage>
</organism>
<dbReference type="InterPro" id="IPR000792">
    <property type="entry name" value="Tscrpt_reg_LuxR_C"/>
</dbReference>
<dbReference type="AlphaFoldDB" id="E2Q803"/>
<dbReference type="KEGG" id="sclf:BB341_06595"/>
<proteinExistence type="predicted"/>
<gene>
    <name evidence="6" type="ORF">SCLAV_4464</name>
</gene>
<dbReference type="InterPro" id="IPR016032">
    <property type="entry name" value="Sig_transdc_resp-reg_C-effctor"/>
</dbReference>
<dbReference type="STRING" id="1901.BB341_06595"/>
<name>E2Q803_STRCL</name>
<accession>E2Q803</accession>
<evidence type="ECO:0000256" key="4">
    <source>
        <dbReference type="SAM" id="MobiDB-lite"/>
    </source>
</evidence>
<reference evidence="6 7" key="1">
    <citation type="journal article" date="2010" name="Genome Biol. Evol.">
        <title>The sequence of a 1.8-mb bacterial linear plasmid reveals a rich evolutionary reservoir of secondary metabolic pathways.</title>
        <authorList>
            <person name="Medema M.H."/>
            <person name="Trefzer A."/>
            <person name="Kovalchuk A."/>
            <person name="van den Berg M."/>
            <person name="Mueller U."/>
            <person name="Heijne W."/>
            <person name="Wu L."/>
            <person name="Alam M.T."/>
            <person name="Ronning C.M."/>
            <person name="Nierman W.C."/>
            <person name="Bovenberg R.A.L."/>
            <person name="Breitling R."/>
            <person name="Takano E."/>
        </authorList>
    </citation>
    <scope>NUCLEOTIDE SEQUENCE [LARGE SCALE GENOMIC DNA]</scope>
    <source>
        <strain evidence="7">ATCC 27064 / DSM 738 / JCM 4710 / NBRC 13307 / NCIMB 12785 / NRRL 3585 / VKM Ac-602</strain>
    </source>
</reference>
<keyword evidence="7" id="KW-1185">Reference proteome</keyword>
<dbReference type="EMBL" id="CM000913">
    <property type="protein sequence ID" value="EFG09535.1"/>
    <property type="molecule type" value="Genomic_DNA"/>
</dbReference>
<sequence>MAKAGSSGDRQGGAGAGSRRPRGGGGGAARTAEEGRTVLVDVLVGSPVYLSGLAQVLGDAAGIRVVGTRTSPGEPPSPLADVLLTDADALPVPDGPARVGDMAEHTPVLVVNVETASAASPWLWAGASAVLCRREPGACIVSALRAVATGTGVQPCECAMASPGVPAQLSAPTLSLRESQVLGQISQGLTHGQIATRLGISRHTVDTYVKRIRTKFGVGNKAELTRVALQMCRLGGPAGPVAQDAAPSVPL</sequence>
<evidence type="ECO:0000313" key="6">
    <source>
        <dbReference type="EMBL" id="EFG09535.1"/>
    </source>
</evidence>
<keyword evidence="3" id="KW-0804">Transcription</keyword>
<dbReference type="SUPFAM" id="SSF46894">
    <property type="entry name" value="C-terminal effector domain of the bipartite response regulators"/>
    <property type="match status" value="1"/>
</dbReference>
<dbReference type="Proteomes" id="UP000002357">
    <property type="component" value="Chromosome"/>
</dbReference>
<dbReference type="SMART" id="SM00421">
    <property type="entry name" value="HTH_LUXR"/>
    <property type="match status" value="1"/>
</dbReference>
<evidence type="ECO:0000256" key="1">
    <source>
        <dbReference type="ARBA" id="ARBA00023015"/>
    </source>
</evidence>
<feature type="region of interest" description="Disordered" evidence="4">
    <location>
        <begin position="1"/>
        <end position="31"/>
    </location>
</feature>
<dbReference type="PROSITE" id="PS50043">
    <property type="entry name" value="HTH_LUXR_2"/>
    <property type="match status" value="1"/>
</dbReference>
<evidence type="ECO:0000256" key="3">
    <source>
        <dbReference type="ARBA" id="ARBA00023163"/>
    </source>
</evidence>
<dbReference type="PANTHER" id="PTHR44688:SF16">
    <property type="entry name" value="DNA-BINDING TRANSCRIPTIONAL ACTIVATOR DEVR_DOSR"/>
    <property type="match status" value="1"/>
</dbReference>
<feature type="domain" description="HTH luxR-type" evidence="5">
    <location>
        <begin position="167"/>
        <end position="232"/>
    </location>
</feature>
<dbReference type="eggNOG" id="COG2197">
    <property type="taxonomic scope" value="Bacteria"/>
</dbReference>
<evidence type="ECO:0000256" key="2">
    <source>
        <dbReference type="ARBA" id="ARBA00023125"/>
    </source>
</evidence>
<dbReference type="CDD" id="cd06170">
    <property type="entry name" value="LuxR_C_like"/>
    <property type="match status" value="1"/>
</dbReference>
<dbReference type="OrthoDB" id="4294555at2"/>
<evidence type="ECO:0000313" key="7">
    <source>
        <dbReference type="Proteomes" id="UP000002357"/>
    </source>
</evidence>
<dbReference type="PRINTS" id="PR00038">
    <property type="entry name" value="HTHLUXR"/>
</dbReference>
<protein>
    <submittedName>
        <fullName evidence="6">Transcriptional regulator, LuxR family</fullName>
    </submittedName>
</protein>
<dbReference type="GO" id="GO:0006355">
    <property type="term" value="P:regulation of DNA-templated transcription"/>
    <property type="evidence" value="ECO:0007669"/>
    <property type="project" value="InterPro"/>
</dbReference>
<dbReference type="Pfam" id="PF00196">
    <property type="entry name" value="GerE"/>
    <property type="match status" value="1"/>
</dbReference>
<dbReference type="Gene3D" id="3.40.50.2300">
    <property type="match status" value="1"/>
</dbReference>
<dbReference type="PANTHER" id="PTHR44688">
    <property type="entry name" value="DNA-BINDING TRANSCRIPTIONAL ACTIVATOR DEVR_DOSR"/>
    <property type="match status" value="1"/>
</dbReference>
<dbReference type="GO" id="GO:0003677">
    <property type="term" value="F:DNA binding"/>
    <property type="evidence" value="ECO:0007669"/>
    <property type="project" value="UniProtKB-KW"/>
</dbReference>
<evidence type="ECO:0000259" key="5">
    <source>
        <dbReference type="PROSITE" id="PS50043"/>
    </source>
</evidence>
<keyword evidence="2" id="KW-0238">DNA-binding</keyword>